<dbReference type="STRING" id="45351.A7T4C5"/>
<accession>A7T4C5</accession>
<dbReference type="AlphaFoldDB" id="A7T4C5"/>
<feature type="non-terminal residue" evidence="2">
    <location>
        <position position="1"/>
    </location>
</feature>
<gene>
    <name evidence="2" type="ORF">NEMVEDRAFT_v1g222149</name>
</gene>
<feature type="compositionally biased region" description="Acidic residues" evidence="1">
    <location>
        <begin position="115"/>
        <end position="129"/>
    </location>
</feature>
<dbReference type="InParanoid" id="A7T4C5"/>
<dbReference type="Proteomes" id="UP000001593">
    <property type="component" value="Unassembled WGS sequence"/>
</dbReference>
<organism evidence="2 3">
    <name type="scientific">Nematostella vectensis</name>
    <name type="common">Starlet sea anemone</name>
    <dbReference type="NCBI Taxonomy" id="45351"/>
    <lineage>
        <taxon>Eukaryota</taxon>
        <taxon>Metazoa</taxon>
        <taxon>Cnidaria</taxon>
        <taxon>Anthozoa</taxon>
        <taxon>Hexacorallia</taxon>
        <taxon>Actiniaria</taxon>
        <taxon>Edwardsiidae</taxon>
        <taxon>Nematostella</taxon>
    </lineage>
</organism>
<feature type="region of interest" description="Disordered" evidence="1">
    <location>
        <begin position="98"/>
        <end position="144"/>
    </location>
</feature>
<protein>
    <submittedName>
        <fullName evidence="2">Uncharacterized protein</fullName>
    </submittedName>
</protein>
<dbReference type="EMBL" id="DS470831">
    <property type="protein sequence ID" value="EDO29187.1"/>
    <property type="molecule type" value="Genomic_DNA"/>
</dbReference>
<keyword evidence="3" id="KW-1185">Reference proteome</keyword>
<evidence type="ECO:0000256" key="1">
    <source>
        <dbReference type="SAM" id="MobiDB-lite"/>
    </source>
</evidence>
<evidence type="ECO:0000313" key="3">
    <source>
        <dbReference type="Proteomes" id="UP000001593"/>
    </source>
</evidence>
<reference evidence="2 3" key="1">
    <citation type="journal article" date="2007" name="Science">
        <title>Sea anemone genome reveals ancestral eumetazoan gene repertoire and genomic organization.</title>
        <authorList>
            <person name="Putnam N.H."/>
            <person name="Srivastava M."/>
            <person name="Hellsten U."/>
            <person name="Dirks B."/>
            <person name="Chapman J."/>
            <person name="Salamov A."/>
            <person name="Terry A."/>
            <person name="Shapiro H."/>
            <person name="Lindquist E."/>
            <person name="Kapitonov V.V."/>
            <person name="Jurka J."/>
            <person name="Genikhovich G."/>
            <person name="Grigoriev I.V."/>
            <person name="Lucas S.M."/>
            <person name="Steele R.E."/>
            <person name="Finnerty J.R."/>
            <person name="Technau U."/>
            <person name="Martindale M.Q."/>
            <person name="Rokhsar D.S."/>
        </authorList>
    </citation>
    <scope>NUCLEOTIDE SEQUENCE [LARGE SCALE GENOMIC DNA]</scope>
    <source>
        <strain evidence="3">CH2 X CH6</strain>
    </source>
</reference>
<proteinExistence type="predicted"/>
<name>A7T4C5_NEMVE</name>
<evidence type="ECO:0000313" key="2">
    <source>
        <dbReference type="EMBL" id="EDO29187.1"/>
    </source>
</evidence>
<sequence length="215" mass="24880">IPVYEDSFLALIYEVIHCKIERADSAPKKWDQNGKSRTIPFIGVKSAPFESDAQYNVLDWQRHASRRMIRHYLEVDIYVQSAHINDFEGGAGTGISFDNLPQANHGGVRGKLPSDEDTNGETEDDEDDVLPCTPENNNEDGEPQIEMNWNIVKYLPTGASCQNFFQDYDDDYEMHDDNTMVVKLLKVNLYCRHYTMTMLLETVEWIMKRNPYMTR</sequence>
<dbReference type="HOGENOM" id="CLU_1286136_0_0_1"/>